<protein>
    <recommendedName>
        <fullName evidence="1">O-acyltransferase WSD1 C-terminal domain-containing protein</fullName>
    </recommendedName>
</protein>
<dbReference type="OrthoDB" id="619536at2759"/>
<dbReference type="Pfam" id="PF06974">
    <property type="entry name" value="WS_DGAT_C"/>
    <property type="match status" value="1"/>
</dbReference>
<gene>
    <name evidence="2" type="ORF">FRX31_006151</name>
</gene>
<sequence>MAGHPCSSFYYVVAGIPQSLVFTIGSYKGQLNITATTEKNFIDTQLFKSCMMEAFNNIYDAACFRRA</sequence>
<name>A0A7J6X7C1_THATH</name>
<reference evidence="2 3" key="1">
    <citation type="submission" date="2020-06" db="EMBL/GenBank/DDBJ databases">
        <title>Transcriptomic and genomic resources for Thalictrum thalictroides and T. hernandezii: Facilitating candidate gene discovery in an emerging model plant lineage.</title>
        <authorList>
            <person name="Arias T."/>
            <person name="Riano-Pachon D.M."/>
            <person name="Di Stilio V.S."/>
        </authorList>
    </citation>
    <scope>NUCLEOTIDE SEQUENCE [LARGE SCALE GENOMIC DNA]</scope>
    <source>
        <strain evidence="3">cv. WT478/WT964</strain>
        <tissue evidence="2">Leaves</tissue>
    </source>
</reference>
<feature type="domain" description="O-acyltransferase WSD1 C-terminal" evidence="1">
    <location>
        <begin position="1"/>
        <end position="58"/>
    </location>
</feature>
<dbReference type="Proteomes" id="UP000554482">
    <property type="component" value="Unassembled WGS sequence"/>
</dbReference>
<comment type="caution">
    <text evidence="2">The sequence shown here is derived from an EMBL/GenBank/DDBJ whole genome shotgun (WGS) entry which is preliminary data.</text>
</comment>
<organism evidence="2 3">
    <name type="scientific">Thalictrum thalictroides</name>
    <name type="common">Rue-anemone</name>
    <name type="synonym">Anemone thalictroides</name>
    <dbReference type="NCBI Taxonomy" id="46969"/>
    <lineage>
        <taxon>Eukaryota</taxon>
        <taxon>Viridiplantae</taxon>
        <taxon>Streptophyta</taxon>
        <taxon>Embryophyta</taxon>
        <taxon>Tracheophyta</taxon>
        <taxon>Spermatophyta</taxon>
        <taxon>Magnoliopsida</taxon>
        <taxon>Ranunculales</taxon>
        <taxon>Ranunculaceae</taxon>
        <taxon>Thalictroideae</taxon>
        <taxon>Thalictrum</taxon>
    </lineage>
</organism>
<keyword evidence="3" id="KW-1185">Reference proteome</keyword>
<evidence type="ECO:0000259" key="1">
    <source>
        <dbReference type="Pfam" id="PF06974"/>
    </source>
</evidence>
<evidence type="ECO:0000313" key="3">
    <source>
        <dbReference type="Proteomes" id="UP000554482"/>
    </source>
</evidence>
<proteinExistence type="predicted"/>
<dbReference type="AlphaFoldDB" id="A0A7J6X7C1"/>
<dbReference type="EMBL" id="JABWDY010005650">
    <property type="protein sequence ID" value="KAF5204262.1"/>
    <property type="molecule type" value="Genomic_DNA"/>
</dbReference>
<dbReference type="InterPro" id="IPR009721">
    <property type="entry name" value="O-acyltransferase_WSD1_C"/>
</dbReference>
<evidence type="ECO:0000313" key="2">
    <source>
        <dbReference type="EMBL" id="KAF5204262.1"/>
    </source>
</evidence>
<accession>A0A7J6X7C1</accession>